<dbReference type="Proteomes" id="UP001304461">
    <property type="component" value="Unassembled WGS sequence"/>
</dbReference>
<dbReference type="RefSeq" id="WP_323306254.1">
    <property type="nucleotide sequence ID" value="NZ_JAYGHX010000009.1"/>
</dbReference>
<evidence type="ECO:0008006" key="3">
    <source>
        <dbReference type="Google" id="ProtNLM"/>
    </source>
</evidence>
<proteinExistence type="predicted"/>
<accession>A0ABU5RWY1</accession>
<keyword evidence="2" id="KW-1185">Reference proteome</keyword>
<comment type="caution">
    <text evidence="1">The sequence shown here is derived from an EMBL/GenBank/DDBJ whole genome shotgun (WGS) entry which is preliminary data.</text>
</comment>
<evidence type="ECO:0000313" key="2">
    <source>
        <dbReference type="Proteomes" id="UP001304461"/>
    </source>
</evidence>
<reference evidence="1 2" key="1">
    <citation type="submission" date="2023-12" db="EMBL/GenBank/DDBJ databases">
        <title>Baltic Sea Cyanobacteria.</title>
        <authorList>
            <person name="Delbaje E."/>
            <person name="Fewer D.P."/>
            <person name="Shishido T.K."/>
        </authorList>
    </citation>
    <scope>NUCLEOTIDE SEQUENCE [LARGE SCALE GENOMIC DNA]</scope>
    <source>
        <strain evidence="1 2">UHCC 0139</strain>
    </source>
</reference>
<name>A0ABU5RWY1_9CYAN</name>
<protein>
    <recommendedName>
        <fullName evidence="3">Calcium-binding protein</fullName>
    </recommendedName>
</protein>
<dbReference type="SUPFAM" id="SSF51120">
    <property type="entry name" value="beta-Roll"/>
    <property type="match status" value="1"/>
</dbReference>
<gene>
    <name evidence="1" type="ORF">VB738_13630</name>
</gene>
<evidence type="ECO:0000313" key="1">
    <source>
        <dbReference type="EMBL" id="MEA5392298.1"/>
    </source>
</evidence>
<dbReference type="Gene3D" id="2.160.20.160">
    <property type="match status" value="1"/>
</dbReference>
<organism evidence="1 2">
    <name type="scientific">Cyanobium gracile UHCC 0139</name>
    <dbReference type="NCBI Taxonomy" id="3110308"/>
    <lineage>
        <taxon>Bacteria</taxon>
        <taxon>Bacillati</taxon>
        <taxon>Cyanobacteriota</taxon>
        <taxon>Cyanophyceae</taxon>
        <taxon>Synechococcales</taxon>
        <taxon>Prochlorococcaceae</taxon>
        <taxon>Cyanobium</taxon>
    </lineage>
</organism>
<sequence length="255" mass="26244">MASSDTLSIFVPDIGQTLTQDANGAEVVTANRRDALRTQVFANQDGRISDVGIQAPESGDTTTAFRARSEDTSLIGNADDNSVFFGAVANNAFISTADGNDSVVVNSFIDGTIDLGDGDNVAVTGAITDSSISAGTGADQVTIRRTATSLDVDLGAGDDTLIFGGKVLFSSIEMGEGADVLRFSSSARNTSIDLGNDFDIDKVYFETRSDIASGTVITGAGEGDQLIIGGNEFIFSAADSAFISTTDPGDSITFG</sequence>
<dbReference type="InterPro" id="IPR011049">
    <property type="entry name" value="Serralysin-like_metalloprot_C"/>
</dbReference>
<dbReference type="EMBL" id="JAYGHX010000009">
    <property type="protein sequence ID" value="MEA5392298.1"/>
    <property type="molecule type" value="Genomic_DNA"/>
</dbReference>